<proteinExistence type="predicted"/>
<evidence type="ECO:0000313" key="2">
    <source>
        <dbReference type="EMBL" id="TKR33133.1"/>
    </source>
</evidence>
<feature type="transmembrane region" description="Helical" evidence="1">
    <location>
        <begin position="204"/>
        <end position="224"/>
    </location>
</feature>
<protein>
    <submittedName>
        <fullName evidence="2">Uncharacterized protein</fullName>
    </submittedName>
</protein>
<sequence length="606" mass="66731">MIDLFKGELLRFRWWALAAGLINLAVLGFLSRMVDMAQQPLLVYQVFAAVYAVAGILLGLYQMGTYRKPNQWLNLLHSPLHRLRIAGALTGAGALLLLLATALPIALVAMYQETMTARVVDLRHWMLPLAAWLIAVSGYLAGAYAMVGNRRYSFAAFLLPNLFLYAQASGVAMLGVQCAVIAFLSVLLAIAFKPDPAVPPRNPAALLAVALPVQMGAYFLLWMLGFGVELAWTVTGTHPLNAPTPPKGGYIEADRVEGKGMLLLGIEGSRDPEAALWREQIALSDVYTTYPLRNLPVRNSMTNLSPLELGDDENNLWMVFSHDRERFVTRGLRDQRRIGEMGVGEEQAAFPAPTMPYGATYLYNAHAAYQYDSEQQRMFERFRLPAGEVMASPPEPAGDNIVVLSDRAAYFYPGREATNGLDLLQPLMRVAMPGPVGNLSRIDVIELLDGYLVSYTYTWGVWSGELQHPFQQVLRVDGKGHAREVARRALSIDLPSVYTNRNTWLSPVLRAICLGAQDLFAAKDPLRAKPEPVPSQVLWLAGACCLLALLGAVWLTGRQAHSPRGRWTWVVLCGIVGLPALASLWLLYPRREMLAETVPQALPAAA</sequence>
<feature type="transmembrane region" description="Helical" evidence="1">
    <location>
        <begin position="129"/>
        <end position="147"/>
    </location>
</feature>
<reference evidence="2 3" key="1">
    <citation type="submission" date="2019-04" db="EMBL/GenBank/DDBJ databases">
        <title>Reference strain of H23.</title>
        <authorList>
            <person name="Luo X."/>
        </authorList>
    </citation>
    <scope>NUCLEOTIDE SEQUENCE [LARGE SCALE GENOMIC DNA]</scope>
    <source>
        <strain evidence="2 3">H23</strain>
    </source>
</reference>
<feature type="transmembrane region" description="Helical" evidence="1">
    <location>
        <begin position="42"/>
        <end position="64"/>
    </location>
</feature>
<comment type="caution">
    <text evidence="2">The sequence shown here is derived from an EMBL/GenBank/DDBJ whole genome shotgun (WGS) entry which is preliminary data.</text>
</comment>
<dbReference type="EMBL" id="SZUA01000001">
    <property type="protein sequence ID" value="TKR33133.1"/>
    <property type="molecule type" value="Genomic_DNA"/>
</dbReference>
<gene>
    <name evidence="2" type="ORF">FCE95_02130</name>
</gene>
<feature type="transmembrane region" description="Helical" evidence="1">
    <location>
        <begin position="567"/>
        <end position="588"/>
    </location>
</feature>
<feature type="transmembrane region" description="Helical" evidence="1">
    <location>
        <begin position="537"/>
        <end position="555"/>
    </location>
</feature>
<keyword evidence="1" id="KW-1133">Transmembrane helix</keyword>
<dbReference type="Proteomes" id="UP000308707">
    <property type="component" value="Unassembled WGS sequence"/>
</dbReference>
<organism evidence="2 3">
    <name type="scientific">Luteimonas gilva</name>
    <dbReference type="NCBI Taxonomy" id="2572684"/>
    <lineage>
        <taxon>Bacteria</taxon>
        <taxon>Pseudomonadati</taxon>
        <taxon>Pseudomonadota</taxon>
        <taxon>Gammaproteobacteria</taxon>
        <taxon>Lysobacterales</taxon>
        <taxon>Lysobacteraceae</taxon>
        <taxon>Luteimonas</taxon>
    </lineage>
</organism>
<feature type="transmembrane region" description="Helical" evidence="1">
    <location>
        <begin position="85"/>
        <end position="109"/>
    </location>
</feature>
<keyword evidence="3" id="KW-1185">Reference proteome</keyword>
<accession>A0A4V5ZQZ7</accession>
<evidence type="ECO:0000256" key="1">
    <source>
        <dbReference type="SAM" id="Phobius"/>
    </source>
</evidence>
<dbReference type="OrthoDB" id="6398376at2"/>
<name>A0A4V5ZQZ7_9GAMM</name>
<feature type="transmembrane region" description="Helical" evidence="1">
    <location>
        <begin position="168"/>
        <end position="192"/>
    </location>
</feature>
<dbReference type="RefSeq" id="WP_137265343.1">
    <property type="nucleotide sequence ID" value="NZ_SZUA01000001.1"/>
</dbReference>
<keyword evidence="1" id="KW-0812">Transmembrane</keyword>
<keyword evidence="1" id="KW-0472">Membrane</keyword>
<evidence type="ECO:0000313" key="3">
    <source>
        <dbReference type="Proteomes" id="UP000308707"/>
    </source>
</evidence>
<feature type="transmembrane region" description="Helical" evidence="1">
    <location>
        <begin position="12"/>
        <end position="30"/>
    </location>
</feature>
<dbReference type="AlphaFoldDB" id="A0A4V5ZQZ7"/>